<dbReference type="EMBL" id="JARGEQ010000126">
    <property type="protein sequence ID" value="MDF1587342.1"/>
    <property type="molecule type" value="Genomic_DNA"/>
</dbReference>
<dbReference type="SMART" id="SM00271">
    <property type="entry name" value="DnaJ"/>
    <property type="match status" value="1"/>
</dbReference>
<reference evidence="4 5" key="1">
    <citation type="submission" date="2023-03" db="EMBL/GenBank/DDBJ databases">
        <title>YIM 152171 draft genome.</title>
        <authorList>
            <person name="Yang Z."/>
        </authorList>
    </citation>
    <scope>NUCLEOTIDE SEQUENCE [LARGE SCALE GENOMIC DNA]</scope>
    <source>
        <strain evidence="4 5">YIM 152171</strain>
    </source>
</reference>
<evidence type="ECO:0000313" key="4">
    <source>
        <dbReference type="EMBL" id="MDF1587342.1"/>
    </source>
</evidence>
<dbReference type="AlphaFoldDB" id="A0AAP3XTD8"/>
<evidence type="ECO:0000256" key="2">
    <source>
        <dbReference type="SAM" id="Phobius"/>
    </source>
</evidence>
<protein>
    <submittedName>
        <fullName evidence="4">DnaJ domain-containing protein</fullName>
    </submittedName>
</protein>
<keyword evidence="2" id="KW-0472">Membrane</keyword>
<dbReference type="RefSeq" id="WP_327789760.1">
    <property type="nucleotide sequence ID" value="NZ_JARGEQ010000126.1"/>
</dbReference>
<organism evidence="4 5">
    <name type="scientific">Marinimicrococcus flavescens</name>
    <dbReference type="NCBI Taxonomy" id="3031815"/>
    <lineage>
        <taxon>Bacteria</taxon>
        <taxon>Pseudomonadati</taxon>
        <taxon>Pseudomonadota</taxon>
        <taxon>Alphaproteobacteria</taxon>
        <taxon>Geminicoccales</taxon>
        <taxon>Geminicoccaceae</taxon>
        <taxon>Marinimicrococcus</taxon>
    </lineage>
</organism>
<dbReference type="Gene3D" id="1.10.287.110">
    <property type="entry name" value="DnaJ domain"/>
    <property type="match status" value="1"/>
</dbReference>
<dbReference type="InterPro" id="IPR050817">
    <property type="entry name" value="DjlA_DnaK_co-chaperone"/>
</dbReference>
<keyword evidence="2" id="KW-0812">Transmembrane</keyword>
<dbReference type="InterPro" id="IPR001623">
    <property type="entry name" value="DnaJ_domain"/>
</dbReference>
<evidence type="ECO:0000313" key="5">
    <source>
        <dbReference type="Proteomes" id="UP001301140"/>
    </source>
</evidence>
<accession>A0AAP3XTD8</accession>
<dbReference type="PROSITE" id="PS50076">
    <property type="entry name" value="DNAJ_2"/>
    <property type="match status" value="1"/>
</dbReference>
<comment type="caution">
    <text evidence="4">The sequence shown here is derived from an EMBL/GenBank/DDBJ whole genome shotgun (WGS) entry which is preliminary data.</text>
</comment>
<dbReference type="PANTHER" id="PTHR24074">
    <property type="entry name" value="CO-CHAPERONE PROTEIN DJLA"/>
    <property type="match status" value="1"/>
</dbReference>
<keyword evidence="2" id="KW-1133">Transmembrane helix</keyword>
<gene>
    <name evidence="4" type="ORF">PZ740_13225</name>
</gene>
<dbReference type="InterPro" id="IPR018253">
    <property type="entry name" value="DnaJ_domain_CS"/>
</dbReference>
<dbReference type="PRINTS" id="PR00625">
    <property type="entry name" value="JDOMAIN"/>
</dbReference>
<proteinExistence type="predicted"/>
<feature type="domain" description="J" evidence="3">
    <location>
        <begin position="9"/>
        <end position="73"/>
    </location>
</feature>
<feature type="transmembrane region" description="Helical" evidence="2">
    <location>
        <begin position="109"/>
        <end position="129"/>
    </location>
</feature>
<dbReference type="Pfam" id="PF00226">
    <property type="entry name" value="DnaJ"/>
    <property type="match status" value="1"/>
</dbReference>
<name>A0AAP3XTD8_9PROT</name>
<evidence type="ECO:0000259" key="3">
    <source>
        <dbReference type="PROSITE" id="PS50076"/>
    </source>
</evidence>
<feature type="region of interest" description="Disordered" evidence="1">
    <location>
        <begin position="80"/>
        <end position="103"/>
    </location>
</feature>
<dbReference type="Proteomes" id="UP001301140">
    <property type="component" value="Unassembled WGS sequence"/>
</dbReference>
<dbReference type="SUPFAM" id="SSF46565">
    <property type="entry name" value="Chaperone J-domain"/>
    <property type="match status" value="1"/>
</dbReference>
<evidence type="ECO:0000256" key="1">
    <source>
        <dbReference type="SAM" id="MobiDB-lite"/>
    </source>
</evidence>
<sequence length="304" mass="33249">MHSLGDPEGYYHSLGVSRTATADEIRTAFRDRAKRYHPDRGGSAADAERFQRLREAYEVLRNPERRREYDGEAIRRVREQTEARRAASWQNGRRRREPPRVLRPQRGGAMGFLAAVLGLAFLGMCGLWWSSQRQLDTRNLQVAELYYRLSEQQAAPVRQAELRPTSFSTLADATAGPAREQALFTARIEFAGTGPALDVIAEGRLEEALGDLGSAIRSLPPGRNWIVLVESGLGTAADESGVAIEAWELALLRMAGVVEHLARRGLPADRLASRFEAGSAAAAAAPGDSPAVEIRLLCCFAVGG</sequence>
<dbReference type="CDD" id="cd06257">
    <property type="entry name" value="DnaJ"/>
    <property type="match status" value="1"/>
</dbReference>
<dbReference type="PROSITE" id="PS00636">
    <property type="entry name" value="DNAJ_1"/>
    <property type="match status" value="1"/>
</dbReference>
<dbReference type="InterPro" id="IPR036869">
    <property type="entry name" value="J_dom_sf"/>
</dbReference>
<keyword evidence="5" id="KW-1185">Reference proteome</keyword>